<dbReference type="eggNOG" id="COG0834">
    <property type="taxonomic scope" value="Bacteria"/>
</dbReference>
<dbReference type="STRING" id="1034943.BN59_02795"/>
<dbReference type="EMBL" id="CCSB01000003">
    <property type="protein sequence ID" value="CDZ78485.1"/>
    <property type="molecule type" value="Genomic_DNA"/>
</dbReference>
<dbReference type="CDD" id="cd13622">
    <property type="entry name" value="PBP2_Arg_3"/>
    <property type="match status" value="1"/>
</dbReference>
<dbReference type="PANTHER" id="PTHR35936">
    <property type="entry name" value="MEMBRANE-BOUND LYTIC MUREIN TRANSGLYCOSYLASE F"/>
    <property type="match status" value="1"/>
</dbReference>
<proteinExistence type="inferred from homology"/>
<gene>
    <name evidence="5" type="primary">artI_2</name>
    <name evidence="5" type="ORF">BN59_02795</name>
</gene>
<feature type="chain" id="PRO_5009744026" evidence="3">
    <location>
        <begin position="20"/>
        <end position="244"/>
    </location>
</feature>
<protein>
    <submittedName>
        <fullName evidence="5">Putative ABC transporter arginine-binding protein 2</fullName>
    </submittedName>
</protein>
<reference evidence="5 6" key="1">
    <citation type="submission" date="2014-06" db="EMBL/GenBank/DDBJ databases">
        <authorList>
            <person name="Urmite Genomes Urmite Genomes"/>
        </authorList>
    </citation>
    <scope>NUCLEOTIDE SEQUENCE [LARGE SCALE GENOMIC DNA]</scope>
</reference>
<evidence type="ECO:0000256" key="1">
    <source>
        <dbReference type="ARBA" id="ARBA00010333"/>
    </source>
</evidence>
<dbReference type="AlphaFoldDB" id="A0A078KVN8"/>
<dbReference type="Proteomes" id="UP000044071">
    <property type="component" value="Unassembled WGS sequence"/>
</dbReference>
<keyword evidence="2 3" id="KW-0732">Signal</keyword>
<evidence type="ECO:0000256" key="2">
    <source>
        <dbReference type="ARBA" id="ARBA00022729"/>
    </source>
</evidence>
<comment type="similarity">
    <text evidence="1">Belongs to the bacterial solute-binding protein 3 family.</text>
</comment>
<sequence>MKILLSLLISCLMSSTLYAENLVIGTSSFNPPMETQVTKNDVFTGFEIDLMNEICRRINANCVYEPMSFAGIMEAVAAGKVDLGIDGFFITKERLAYYLFSSPYLRAKAQMFSAADSDINSDNVNTGKRIGVEAGTVYKSLLQQMYDNVKVVEYNNQPDMLQDLSDHKLDLIMFDFIGASYWVNDNPKEFKLVGKPISFDMGYGVMANLNRQELITRVNNALNSMENDGTYLAIYSRYFEGFQH</sequence>
<accession>A0A078KVN8</accession>
<organism evidence="5 6">
    <name type="scientific">Legionella massiliensis</name>
    <dbReference type="NCBI Taxonomy" id="1034943"/>
    <lineage>
        <taxon>Bacteria</taxon>
        <taxon>Pseudomonadati</taxon>
        <taxon>Pseudomonadota</taxon>
        <taxon>Gammaproteobacteria</taxon>
        <taxon>Legionellales</taxon>
        <taxon>Legionellaceae</taxon>
        <taxon>Legionella</taxon>
    </lineage>
</organism>
<evidence type="ECO:0000313" key="5">
    <source>
        <dbReference type="EMBL" id="CDZ78485.1"/>
    </source>
</evidence>
<keyword evidence="6" id="KW-1185">Reference proteome</keyword>
<dbReference type="OrthoDB" id="9768183at2"/>
<dbReference type="SUPFAM" id="SSF53850">
    <property type="entry name" value="Periplasmic binding protein-like II"/>
    <property type="match status" value="1"/>
</dbReference>
<evidence type="ECO:0000256" key="3">
    <source>
        <dbReference type="SAM" id="SignalP"/>
    </source>
</evidence>
<feature type="domain" description="Solute-binding protein family 3/N-terminal" evidence="4">
    <location>
        <begin position="21"/>
        <end position="241"/>
    </location>
</feature>
<dbReference type="Gene3D" id="3.40.190.10">
    <property type="entry name" value="Periplasmic binding protein-like II"/>
    <property type="match status" value="2"/>
</dbReference>
<dbReference type="InterPro" id="IPR001638">
    <property type="entry name" value="Solute-binding_3/MltF_N"/>
</dbReference>
<dbReference type="PANTHER" id="PTHR35936:SF19">
    <property type="entry name" value="AMINO-ACID-BINDING PROTEIN YXEM-RELATED"/>
    <property type="match status" value="1"/>
</dbReference>
<name>A0A078KVN8_9GAMM</name>
<dbReference type="SMART" id="SM00062">
    <property type="entry name" value="PBPb"/>
    <property type="match status" value="1"/>
</dbReference>
<evidence type="ECO:0000259" key="4">
    <source>
        <dbReference type="SMART" id="SM00062"/>
    </source>
</evidence>
<evidence type="ECO:0000313" key="6">
    <source>
        <dbReference type="Proteomes" id="UP000044071"/>
    </source>
</evidence>
<dbReference type="Pfam" id="PF00497">
    <property type="entry name" value="SBP_bac_3"/>
    <property type="match status" value="1"/>
</dbReference>
<feature type="signal peptide" evidence="3">
    <location>
        <begin position="1"/>
        <end position="19"/>
    </location>
</feature>
<dbReference type="RefSeq" id="WP_044011626.1">
    <property type="nucleotide sequence ID" value="NZ_CCVW01000003.1"/>
</dbReference>